<proteinExistence type="predicted"/>
<keyword evidence="2" id="KW-0732">Signal</keyword>
<reference evidence="3 4" key="1">
    <citation type="submission" date="2021-04" db="EMBL/GenBank/DDBJ databases">
        <title>Whole genome sequence analysis of a thiophenic sulfur metabolizing bacteria.</title>
        <authorList>
            <person name="Akhtar N."/>
            <person name="Akram J."/>
            <person name="Aslam A."/>
        </authorList>
    </citation>
    <scope>NUCLEOTIDE SEQUENCE [LARGE SCALE GENOMIC DNA]</scope>
    <source>
        <strain evidence="3 4">3OW</strain>
    </source>
</reference>
<feature type="signal peptide" evidence="2">
    <location>
        <begin position="1"/>
        <end position="31"/>
    </location>
</feature>
<evidence type="ECO:0000256" key="1">
    <source>
        <dbReference type="SAM" id="MobiDB-lite"/>
    </source>
</evidence>
<dbReference type="EMBL" id="JAGXOE010000133">
    <property type="protein sequence ID" value="MBS4104252.1"/>
    <property type="molecule type" value="Genomic_DNA"/>
</dbReference>
<protein>
    <submittedName>
        <fullName evidence="3">Uncharacterized protein</fullName>
    </submittedName>
</protein>
<evidence type="ECO:0000256" key="2">
    <source>
        <dbReference type="SAM" id="SignalP"/>
    </source>
</evidence>
<feature type="region of interest" description="Disordered" evidence="1">
    <location>
        <begin position="343"/>
        <end position="441"/>
    </location>
</feature>
<organism evidence="3 4">
    <name type="scientific">Tsukamurella paurometabola</name>
    <name type="common">Corynebacterium paurometabolum</name>
    <dbReference type="NCBI Taxonomy" id="2061"/>
    <lineage>
        <taxon>Bacteria</taxon>
        <taxon>Bacillati</taxon>
        <taxon>Actinomycetota</taxon>
        <taxon>Actinomycetes</taxon>
        <taxon>Mycobacteriales</taxon>
        <taxon>Tsukamurellaceae</taxon>
        <taxon>Tsukamurella</taxon>
    </lineage>
</organism>
<dbReference type="RefSeq" id="WP_212555319.1">
    <property type="nucleotide sequence ID" value="NZ_JAGXOE010000133.1"/>
</dbReference>
<feature type="compositionally biased region" description="Low complexity" evidence="1">
    <location>
        <begin position="409"/>
        <end position="441"/>
    </location>
</feature>
<dbReference type="Proteomes" id="UP000676853">
    <property type="component" value="Unassembled WGS sequence"/>
</dbReference>
<feature type="chain" id="PRO_5045998298" evidence="2">
    <location>
        <begin position="32"/>
        <end position="441"/>
    </location>
</feature>
<keyword evidence="4" id="KW-1185">Reference proteome</keyword>
<comment type="caution">
    <text evidence="3">The sequence shown here is derived from an EMBL/GenBank/DDBJ whole genome shotgun (WGS) entry which is preliminary data.</text>
</comment>
<evidence type="ECO:0000313" key="4">
    <source>
        <dbReference type="Proteomes" id="UP000676853"/>
    </source>
</evidence>
<name>A0ABS5NIY2_TSUPA</name>
<gene>
    <name evidence="3" type="ORF">KFZ73_23845</name>
</gene>
<evidence type="ECO:0000313" key="3">
    <source>
        <dbReference type="EMBL" id="MBS4104252.1"/>
    </source>
</evidence>
<sequence>MGRHSNPTPRARATRRVGAAAGAIAATTSIAAGPALPATLETSARPVPAAAPAAPASLEAASTAAPVFVKGPTGAVTPVGTLLVVPDAASARAVAAEAVTALAQPGQPATVIEEALSRIPGITMHTLPGPFGSSATAAYTLGVSQSGSYSEIRPRAAIGAVAPFGIGNTLLTVSLGGITRNDTRFIIFLPRLDFTLDVFGVQSRLQLGAGSFGVDNGNLVVRGPDFDILVRTPFGKGGLEIDGSEISLGRDGLIIETGEIEGGADSPLGRVSIDIEGPDASVGPRGLAIDGGEADFSVTATGLGRGALELDAGRASVGPDGAALVGPGAGVGVRDTAGNSATVEARTGSLSTTDGFTPPSIDVRTTSATPQSSAPEPDSAPAAASDSPTESGAVAGADSPADPAPAPEPASTTDSASSAGSDATAGSGATADSDSAAGSAS</sequence>
<feature type="compositionally biased region" description="Low complexity" evidence="1">
    <location>
        <begin position="370"/>
        <end position="401"/>
    </location>
</feature>
<accession>A0ABS5NIY2</accession>
<feature type="compositionally biased region" description="Polar residues" evidence="1">
    <location>
        <begin position="343"/>
        <end position="355"/>
    </location>
</feature>